<evidence type="ECO:0000313" key="1">
    <source>
        <dbReference type="EMBL" id="DAD42957.1"/>
    </source>
</evidence>
<organism evidence="1 2">
    <name type="scientific">Nelumbo nucifera</name>
    <name type="common">Sacred lotus</name>
    <dbReference type="NCBI Taxonomy" id="4432"/>
    <lineage>
        <taxon>Eukaryota</taxon>
        <taxon>Viridiplantae</taxon>
        <taxon>Streptophyta</taxon>
        <taxon>Embryophyta</taxon>
        <taxon>Tracheophyta</taxon>
        <taxon>Spermatophyta</taxon>
        <taxon>Magnoliopsida</taxon>
        <taxon>Proteales</taxon>
        <taxon>Nelumbonaceae</taxon>
        <taxon>Nelumbo</taxon>
    </lineage>
</organism>
<dbReference type="AlphaFoldDB" id="A0A822ZDI4"/>
<reference evidence="1 2" key="1">
    <citation type="journal article" date="2020" name="Mol. Biol. Evol.">
        <title>Distinct Expression and Methylation Patterns for Genes with Different Fates following a Single Whole-Genome Duplication in Flowering Plants.</title>
        <authorList>
            <person name="Shi T."/>
            <person name="Rahmani R.S."/>
            <person name="Gugger P.F."/>
            <person name="Wang M."/>
            <person name="Li H."/>
            <person name="Zhang Y."/>
            <person name="Li Z."/>
            <person name="Wang Q."/>
            <person name="Van de Peer Y."/>
            <person name="Marchal K."/>
            <person name="Chen J."/>
        </authorList>
    </citation>
    <scope>NUCLEOTIDE SEQUENCE [LARGE SCALE GENOMIC DNA]</scope>
    <source>
        <tissue evidence="1">Leaf</tissue>
    </source>
</reference>
<accession>A0A822ZDI4</accession>
<dbReference type="PANTHER" id="PTHR31286">
    <property type="entry name" value="GLYCINE-RICH CELL WALL STRUCTURAL PROTEIN 1.8-LIKE"/>
    <property type="match status" value="1"/>
</dbReference>
<sequence>MGVKSIGNGFFLLASSDDYNIVLEDGHWFGKYFIVSKWRSGFNPLSAKLGYANLWVRLPVFPWTVGLGMIWRLLCRKLGRLLNLTPTEELRRTVYPRVCVRVDLTKPFKLRIPITSEGQEHIIKIFYENIFDLCLSCGWRGHKAGFCPTACNPKAENDWTVVQRKRNIMTKKKHVNDNLDSKGKDKFWNYKGYIWSRAKSLRQERVKSFNRARFINPDHVVVEPLRPPSTKQVWIQKGLAPVIDYNNTKMAPKVVVKDNTFEGKRENEAMDNGEGNAMDDENALDEEWEGQDMQNEGNSFDNDDLLEEEMNELENGLIIFRLT</sequence>
<dbReference type="PANTHER" id="PTHR31286:SF180">
    <property type="entry name" value="OS10G0362600 PROTEIN"/>
    <property type="match status" value="1"/>
</dbReference>
<evidence type="ECO:0000313" key="2">
    <source>
        <dbReference type="Proteomes" id="UP000607653"/>
    </source>
</evidence>
<keyword evidence="2" id="KW-1185">Reference proteome</keyword>
<evidence type="ECO:0008006" key="3">
    <source>
        <dbReference type="Google" id="ProtNLM"/>
    </source>
</evidence>
<gene>
    <name evidence="1" type="ORF">HUJ06_001187</name>
</gene>
<protein>
    <recommendedName>
        <fullName evidence="3">DUF4283 domain-containing protein</fullName>
    </recommendedName>
</protein>
<proteinExistence type="predicted"/>
<dbReference type="EMBL" id="DUZY01000006">
    <property type="protein sequence ID" value="DAD42957.1"/>
    <property type="molecule type" value="Genomic_DNA"/>
</dbReference>
<dbReference type="Proteomes" id="UP000607653">
    <property type="component" value="Unassembled WGS sequence"/>
</dbReference>
<comment type="caution">
    <text evidence="1">The sequence shown here is derived from an EMBL/GenBank/DDBJ whole genome shotgun (WGS) entry which is preliminary data.</text>
</comment>
<dbReference type="InterPro" id="IPR040256">
    <property type="entry name" value="At4g02000-like"/>
</dbReference>
<name>A0A822ZDI4_NELNU</name>